<evidence type="ECO:0000313" key="4">
    <source>
        <dbReference type="Proteomes" id="UP001244341"/>
    </source>
</evidence>
<feature type="domain" description="J" evidence="2">
    <location>
        <begin position="4"/>
        <end position="70"/>
    </location>
</feature>
<dbReference type="Gene3D" id="1.10.287.110">
    <property type="entry name" value="DnaJ domain"/>
    <property type="match status" value="1"/>
</dbReference>
<dbReference type="Proteomes" id="UP001244341">
    <property type="component" value="Chromosome 15b"/>
</dbReference>
<dbReference type="CDD" id="cd10747">
    <property type="entry name" value="DnaJ_C"/>
    <property type="match status" value="1"/>
</dbReference>
<dbReference type="InterPro" id="IPR051339">
    <property type="entry name" value="DnaJ_subfamily_B"/>
</dbReference>
<dbReference type="PROSITE" id="PS50076">
    <property type="entry name" value="DNAJ_2"/>
    <property type="match status" value="1"/>
</dbReference>
<keyword evidence="4" id="KW-1185">Reference proteome</keyword>
<dbReference type="Gene3D" id="2.60.260.20">
    <property type="entry name" value="Urease metallochaperone UreE, N-terminal domain"/>
    <property type="match status" value="2"/>
</dbReference>
<dbReference type="PANTHER" id="PTHR24078:SF553">
    <property type="entry name" value="DNAJ HOMOLOG SUBFAMILY B MEMBER 5"/>
    <property type="match status" value="1"/>
</dbReference>
<dbReference type="EMBL" id="CP126222">
    <property type="protein sequence ID" value="WIA22656.1"/>
    <property type="molecule type" value="Genomic_DNA"/>
</dbReference>
<dbReference type="Pfam" id="PF00226">
    <property type="entry name" value="DnaJ"/>
    <property type="match status" value="1"/>
</dbReference>
<dbReference type="PANTHER" id="PTHR24078">
    <property type="entry name" value="DNAJ HOMOLOG SUBFAMILY C MEMBER"/>
    <property type="match status" value="1"/>
</dbReference>
<gene>
    <name evidence="3" type="ORF">OEZ85_001069</name>
</gene>
<dbReference type="SUPFAM" id="SSF46565">
    <property type="entry name" value="Chaperone J-domain"/>
    <property type="match status" value="1"/>
</dbReference>
<accession>A0ABY8UQK2</accession>
<dbReference type="InterPro" id="IPR018253">
    <property type="entry name" value="DnaJ_domain_CS"/>
</dbReference>
<name>A0ABY8UQK2_TETOB</name>
<evidence type="ECO:0000259" key="2">
    <source>
        <dbReference type="PROSITE" id="PS50076"/>
    </source>
</evidence>
<sequence>MGKDYYNILGVAKGADDAELKKAYRKLAMKWHPDKNPDNRATAEAKFKDVSEAYEVLSDPEKRQVYDAYGEEGLKAGGGPGGPAGAGAHHFNFRSADDIFKDFFGGGGMGGGDPFAGLFGGMGGMGGGPFGGMGGMPGMHQGMGGMGGNPFGGMGGMGGGGPMGGMHQGPVKDKPITRQLGCTLEELFNGSTRKMKITRTIFDASGRATRSEEEILELNVKPGWKKGTKLTFQQKGDERPGHIPADMVFIIDEKPHARFKRDGDNLLLTKRLSLGDALCGTEFQVQTLDGRAITVSTKDEVVTPHTSKIIRGEGMPISKQPGSRGNLVIKFDVAFPRQLNSSQKEQIRSVLPQAV</sequence>
<reference evidence="3 4" key="1">
    <citation type="submission" date="2023-05" db="EMBL/GenBank/DDBJ databases">
        <title>A 100% complete, gapless, phased diploid assembly of the Scenedesmus obliquus UTEX 3031 genome.</title>
        <authorList>
            <person name="Biondi T.C."/>
            <person name="Hanschen E.R."/>
            <person name="Kwon T."/>
            <person name="Eng W."/>
            <person name="Kruse C.P.S."/>
            <person name="Koehler S.I."/>
            <person name="Kunde Y."/>
            <person name="Gleasner C.D."/>
            <person name="You Mak K.T."/>
            <person name="Polle J."/>
            <person name="Hovde B.T."/>
            <person name="Starkenburg S.R."/>
        </authorList>
    </citation>
    <scope>NUCLEOTIDE SEQUENCE [LARGE SCALE GENOMIC DNA]</scope>
    <source>
        <strain evidence="3 4">DOE0152z</strain>
    </source>
</reference>
<evidence type="ECO:0000256" key="1">
    <source>
        <dbReference type="ARBA" id="ARBA00023186"/>
    </source>
</evidence>
<dbReference type="CDD" id="cd06257">
    <property type="entry name" value="DnaJ"/>
    <property type="match status" value="1"/>
</dbReference>
<evidence type="ECO:0000313" key="3">
    <source>
        <dbReference type="EMBL" id="WIA22656.1"/>
    </source>
</evidence>
<dbReference type="InterPro" id="IPR008971">
    <property type="entry name" value="HSP40/DnaJ_pept-bd"/>
</dbReference>
<dbReference type="PROSITE" id="PS00636">
    <property type="entry name" value="DNAJ_1"/>
    <property type="match status" value="1"/>
</dbReference>
<dbReference type="InterPro" id="IPR001623">
    <property type="entry name" value="DnaJ_domain"/>
</dbReference>
<dbReference type="InterPro" id="IPR036869">
    <property type="entry name" value="J_dom_sf"/>
</dbReference>
<dbReference type="InterPro" id="IPR002939">
    <property type="entry name" value="DnaJ_C"/>
</dbReference>
<keyword evidence="1" id="KW-0143">Chaperone</keyword>
<dbReference type="SUPFAM" id="SSF49493">
    <property type="entry name" value="HSP40/DnaJ peptide-binding domain"/>
    <property type="match status" value="2"/>
</dbReference>
<dbReference type="PRINTS" id="PR00625">
    <property type="entry name" value="JDOMAIN"/>
</dbReference>
<protein>
    <recommendedName>
        <fullName evidence="2">J domain-containing protein</fullName>
    </recommendedName>
</protein>
<dbReference type="Pfam" id="PF01556">
    <property type="entry name" value="DnaJ_C"/>
    <property type="match status" value="1"/>
</dbReference>
<dbReference type="SMART" id="SM00271">
    <property type="entry name" value="DnaJ"/>
    <property type="match status" value="1"/>
</dbReference>
<proteinExistence type="predicted"/>
<organism evidence="3 4">
    <name type="scientific">Tetradesmus obliquus</name>
    <name type="common">Green alga</name>
    <name type="synonym">Acutodesmus obliquus</name>
    <dbReference type="NCBI Taxonomy" id="3088"/>
    <lineage>
        <taxon>Eukaryota</taxon>
        <taxon>Viridiplantae</taxon>
        <taxon>Chlorophyta</taxon>
        <taxon>core chlorophytes</taxon>
        <taxon>Chlorophyceae</taxon>
        <taxon>CS clade</taxon>
        <taxon>Sphaeropleales</taxon>
        <taxon>Scenedesmaceae</taxon>
        <taxon>Tetradesmus</taxon>
    </lineage>
</organism>